<dbReference type="EMBL" id="CP001325">
    <property type="protein sequence ID" value="ACO62541.1"/>
    <property type="molecule type" value="Genomic_DNA"/>
</dbReference>
<dbReference type="InterPro" id="IPR035979">
    <property type="entry name" value="RBD_domain_sf"/>
</dbReference>
<gene>
    <name evidence="5" type="ORF">MICPUN_57652</name>
</gene>
<proteinExistence type="predicted"/>
<dbReference type="PROSITE" id="PS50102">
    <property type="entry name" value="RRM"/>
    <property type="match status" value="1"/>
</dbReference>
<sequence length="323" mass="33166">MGGSTLEVTNLPPDINDADFHHLFSLSGCLGSRLERDGGGRPVGYLSFADEPAAMTARNYYNDTTSYRLEVMINQPNRGPPPNQAPVDEDRGGKRMRNDGGYDGGGFGYQAGPPGPGPGSMPPRGGGGGGGGGNWGSTDNYGGGPMRGGPPPPMPMGGPPPPMGHGPGGGYGPGPRGGPGGPPGSGMMGPGGPGMMAPLPPMPGPPPPMRGGPMGPPRGGPPPPRLPDNASPTLHISGVPKDATVREICHIFRPFDGFQSARLVPSKDPERGPLCFAEFTNPELAFVALETLEGYLIDRDDPDSSALHIAFAKNKPSGRMARK</sequence>
<dbReference type="Pfam" id="PF00076">
    <property type="entry name" value="RRM_1"/>
    <property type="match status" value="1"/>
</dbReference>
<feature type="compositionally biased region" description="Pro residues" evidence="3">
    <location>
        <begin position="148"/>
        <end position="164"/>
    </location>
</feature>
<dbReference type="InterPro" id="IPR012677">
    <property type="entry name" value="Nucleotide-bd_a/b_plait_sf"/>
</dbReference>
<feature type="compositionally biased region" description="Basic and acidic residues" evidence="3">
    <location>
        <begin position="88"/>
        <end position="100"/>
    </location>
</feature>
<protein>
    <recommendedName>
        <fullName evidence="4">RRM domain-containing protein</fullName>
    </recommendedName>
</protein>
<evidence type="ECO:0000313" key="5">
    <source>
        <dbReference type="EMBL" id="ACO62541.1"/>
    </source>
</evidence>
<dbReference type="PANTHER" id="PTHR10501">
    <property type="entry name" value="U1 SMALL NUCLEAR RIBONUCLEOPROTEIN A/U2 SMALL NUCLEAR RIBONUCLEOPROTEIN B"/>
    <property type="match status" value="1"/>
</dbReference>
<reference evidence="5 6" key="1">
    <citation type="journal article" date="2009" name="Science">
        <title>Green evolution and dynamic adaptations revealed by genomes of the marine picoeukaryotes Micromonas.</title>
        <authorList>
            <person name="Worden A.Z."/>
            <person name="Lee J.H."/>
            <person name="Mock T."/>
            <person name="Rouze P."/>
            <person name="Simmons M.P."/>
            <person name="Aerts A.L."/>
            <person name="Allen A.E."/>
            <person name="Cuvelier M.L."/>
            <person name="Derelle E."/>
            <person name="Everett M.V."/>
            <person name="Foulon E."/>
            <person name="Grimwood J."/>
            <person name="Gundlach H."/>
            <person name="Henrissat B."/>
            <person name="Napoli C."/>
            <person name="McDonald S.M."/>
            <person name="Parker M.S."/>
            <person name="Rombauts S."/>
            <person name="Salamov A."/>
            <person name="Von Dassow P."/>
            <person name="Badger J.H."/>
            <person name="Coutinho P.M."/>
            <person name="Demir E."/>
            <person name="Dubchak I."/>
            <person name="Gentemann C."/>
            <person name="Eikrem W."/>
            <person name="Gready J.E."/>
            <person name="John U."/>
            <person name="Lanier W."/>
            <person name="Lindquist E.A."/>
            <person name="Lucas S."/>
            <person name="Mayer K.F."/>
            <person name="Moreau H."/>
            <person name="Not F."/>
            <person name="Otillar R."/>
            <person name="Panaud O."/>
            <person name="Pangilinan J."/>
            <person name="Paulsen I."/>
            <person name="Piegu B."/>
            <person name="Poliakov A."/>
            <person name="Robbens S."/>
            <person name="Schmutz J."/>
            <person name="Toulza E."/>
            <person name="Wyss T."/>
            <person name="Zelensky A."/>
            <person name="Zhou K."/>
            <person name="Armbrust E.V."/>
            <person name="Bhattacharya D."/>
            <person name="Goodenough U.W."/>
            <person name="Van de Peer Y."/>
            <person name="Grigoriev I.V."/>
        </authorList>
    </citation>
    <scope>NUCLEOTIDE SEQUENCE [LARGE SCALE GENOMIC DNA]</scope>
    <source>
        <strain evidence="6">RCC299 / NOUM17</strain>
    </source>
</reference>
<keyword evidence="6" id="KW-1185">Reference proteome</keyword>
<evidence type="ECO:0000259" key="4">
    <source>
        <dbReference type="PROSITE" id="PS50102"/>
    </source>
</evidence>
<feature type="domain" description="RRM" evidence="4">
    <location>
        <begin position="232"/>
        <end position="314"/>
    </location>
</feature>
<name>C1E3E4_MICCC</name>
<dbReference type="KEGG" id="mis:MICPUN_57652"/>
<evidence type="ECO:0000256" key="3">
    <source>
        <dbReference type="SAM" id="MobiDB-lite"/>
    </source>
</evidence>
<dbReference type="SUPFAM" id="SSF54928">
    <property type="entry name" value="RNA-binding domain, RBD"/>
    <property type="match status" value="1"/>
</dbReference>
<dbReference type="GO" id="GO:0003723">
    <property type="term" value="F:RNA binding"/>
    <property type="evidence" value="ECO:0007669"/>
    <property type="project" value="UniProtKB-UniRule"/>
</dbReference>
<dbReference type="CDD" id="cd21618">
    <property type="entry name" value="RRM_AtNSRA_like"/>
    <property type="match status" value="1"/>
</dbReference>
<organism evidence="5 6">
    <name type="scientific">Micromonas commoda (strain RCC299 / NOUM17 / CCMP2709)</name>
    <name type="common">Picoplanktonic green alga</name>
    <dbReference type="NCBI Taxonomy" id="296587"/>
    <lineage>
        <taxon>Eukaryota</taxon>
        <taxon>Viridiplantae</taxon>
        <taxon>Chlorophyta</taxon>
        <taxon>Mamiellophyceae</taxon>
        <taxon>Mamiellales</taxon>
        <taxon>Mamiellaceae</taxon>
        <taxon>Micromonas</taxon>
    </lineage>
</organism>
<accession>C1E3E4</accession>
<evidence type="ECO:0000256" key="2">
    <source>
        <dbReference type="PROSITE-ProRule" id="PRU00176"/>
    </source>
</evidence>
<feature type="region of interest" description="Disordered" evidence="3">
    <location>
        <begin position="73"/>
        <end position="233"/>
    </location>
</feature>
<evidence type="ECO:0000256" key="1">
    <source>
        <dbReference type="ARBA" id="ARBA00022884"/>
    </source>
</evidence>
<dbReference type="Gene3D" id="3.30.70.330">
    <property type="match status" value="2"/>
</dbReference>
<evidence type="ECO:0000313" key="6">
    <source>
        <dbReference type="Proteomes" id="UP000002009"/>
    </source>
</evidence>
<feature type="compositionally biased region" description="Gly residues" evidence="3">
    <location>
        <begin position="124"/>
        <end position="147"/>
    </location>
</feature>
<dbReference type="CDD" id="cd00590">
    <property type="entry name" value="RRM_SF"/>
    <property type="match status" value="1"/>
</dbReference>
<dbReference type="GeneID" id="8242569"/>
<dbReference type="InterPro" id="IPR000504">
    <property type="entry name" value="RRM_dom"/>
</dbReference>
<dbReference type="SMART" id="SM00360">
    <property type="entry name" value="RRM"/>
    <property type="match status" value="2"/>
</dbReference>
<dbReference type="RefSeq" id="XP_002501283.1">
    <property type="nucleotide sequence ID" value="XM_002501237.1"/>
</dbReference>
<dbReference type="OrthoDB" id="513746at2759"/>
<feature type="compositionally biased region" description="Pro residues" evidence="3">
    <location>
        <begin position="198"/>
        <end position="226"/>
    </location>
</feature>
<feature type="compositionally biased region" description="Gly residues" evidence="3">
    <location>
        <begin position="165"/>
        <end position="194"/>
    </location>
</feature>
<dbReference type="eggNOG" id="ENOG502QVUV">
    <property type="taxonomic scope" value="Eukaryota"/>
</dbReference>
<keyword evidence="1 2" id="KW-0694">RNA-binding</keyword>
<dbReference type="AlphaFoldDB" id="C1E3E4"/>
<dbReference type="InParanoid" id="C1E3E4"/>
<dbReference type="Proteomes" id="UP000002009">
    <property type="component" value="Chromosome 4"/>
</dbReference>